<comment type="subcellular location">
    <subcellularLocation>
        <location evidence="1">Fimbrium</location>
    </subcellularLocation>
</comment>
<gene>
    <name evidence="6" type="ORF">CHI95_18745</name>
</gene>
<dbReference type="Proteomes" id="UP000216001">
    <property type="component" value="Unassembled WGS sequence"/>
</dbReference>
<proteinExistence type="inferred from homology"/>
<dbReference type="InterPro" id="IPR050263">
    <property type="entry name" value="Bact_Fimbrial_Adh_Pro"/>
</dbReference>
<dbReference type="EMBL" id="NOWC01000027">
    <property type="protein sequence ID" value="OZS73034.1"/>
    <property type="molecule type" value="Genomic_DNA"/>
</dbReference>
<keyword evidence="4" id="KW-0281">Fimbrium</keyword>
<evidence type="ECO:0000256" key="4">
    <source>
        <dbReference type="ARBA" id="ARBA00023263"/>
    </source>
</evidence>
<dbReference type="InterPro" id="IPR008966">
    <property type="entry name" value="Adhesion_dom_sf"/>
</dbReference>
<reference evidence="6 7" key="1">
    <citation type="submission" date="2017-07" db="EMBL/GenBank/DDBJ databases">
        <title>blaIMP-27 on transferable plasmids in Proteus mirabilis and Providencia rettgeri.</title>
        <authorList>
            <person name="Potter R."/>
        </authorList>
    </citation>
    <scope>NUCLEOTIDE SEQUENCE [LARGE SCALE GENOMIC DNA]</scope>
    <source>
        <strain evidence="6 7">PR1</strain>
    </source>
</reference>
<dbReference type="GO" id="GO:0043709">
    <property type="term" value="P:cell adhesion involved in single-species biofilm formation"/>
    <property type="evidence" value="ECO:0007669"/>
    <property type="project" value="TreeGrafter"/>
</dbReference>
<comment type="caution">
    <text evidence="6">The sequence shown here is derived from an EMBL/GenBank/DDBJ whole genome shotgun (WGS) entry which is preliminary data.</text>
</comment>
<dbReference type="Pfam" id="PF00419">
    <property type="entry name" value="Fimbrial"/>
    <property type="match status" value="1"/>
</dbReference>
<evidence type="ECO:0000313" key="6">
    <source>
        <dbReference type="EMBL" id="OZS73034.1"/>
    </source>
</evidence>
<organism evidence="6 7">
    <name type="scientific">Providencia rettgeri</name>
    <dbReference type="NCBI Taxonomy" id="587"/>
    <lineage>
        <taxon>Bacteria</taxon>
        <taxon>Pseudomonadati</taxon>
        <taxon>Pseudomonadota</taxon>
        <taxon>Gammaproteobacteria</taxon>
        <taxon>Enterobacterales</taxon>
        <taxon>Morganellaceae</taxon>
        <taxon>Providencia</taxon>
    </lineage>
</organism>
<dbReference type="InterPro" id="IPR000259">
    <property type="entry name" value="Adhesion_dom_fimbrial"/>
</dbReference>
<evidence type="ECO:0000256" key="3">
    <source>
        <dbReference type="ARBA" id="ARBA00022729"/>
    </source>
</evidence>
<evidence type="ECO:0000259" key="5">
    <source>
        <dbReference type="Pfam" id="PF00419"/>
    </source>
</evidence>
<dbReference type="PANTHER" id="PTHR33420:SF3">
    <property type="entry name" value="FIMBRIAL SUBUNIT ELFA"/>
    <property type="match status" value="1"/>
</dbReference>
<dbReference type="AlphaFoldDB" id="A0A264VNX7"/>
<dbReference type="Gene3D" id="2.60.40.1090">
    <property type="entry name" value="Fimbrial-type adhesion domain"/>
    <property type="match status" value="1"/>
</dbReference>
<evidence type="ECO:0000256" key="2">
    <source>
        <dbReference type="ARBA" id="ARBA00006671"/>
    </source>
</evidence>
<sequence>MTIGLSIPATAAQKLLGSEAKAIDYNKVDGQHGILRVKGALTDSPCRLQMESTDQTINLGIVGLGDLPNIGVVGRGATLRIGLTDCLAVQNAQWDRQIGLLPWSVNQPGVNIRFTGADTDSSGRYLQLRGGTGLGVVIKDIHGNPLKLGSFTSPQLLPVGQAELIYTVAPIRLQHMVSPGEFYGVMGFQLSYD</sequence>
<feature type="domain" description="Fimbrial-type adhesion" evidence="5">
    <location>
        <begin position="38"/>
        <end position="193"/>
    </location>
</feature>
<dbReference type="InterPro" id="IPR036937">
    <property type="entry name" value="Adhesion_dom_fimbrial_sf"/>
</dbReference>
<keyword evidence="3" id="KW-0732">Signal</keyword>
<dbReference type="SUPFAM" id="SSF49401">
    <property type="entry name" value="Bacterial adhesins"/>
    <property type="match status" value="1"/>
</dbReference>
<dbReference type="RefSeq" id="WP_071548900.1">
    <property type="nucleotide sequence ID" value="NZ_CP017672.1"/>
</dbReference>
<comment type="similarity">
    <text evidence="2">Belongs to the fimbrial protein family.</text>
</comment>
<dbReference type="GO" id="GO:0009289">
    <property type="term" value="C:pilus"/>
    <property type="evidence" value="ECO:0007669"/>
    <property type="project" value="UniProtKB-SubCell"/>
</dbReference>
<evidence type="ECO:0000256" key="1">
    <source>
        <dbReference type="ARBA" id="ARBA00004561"/>
    </source>
</evidence>
<accession>A0A264VNX7</accession>
<name>A0A264VNX7_PRORE</name>
<evidence type="ECO:0000313" key="7">
    <source>
        <dbReference type="Proteomes" id="UP000216001"/>
    </source>
</evidence>
<protein>
    <submittedName>
        <fullName evidence="6">Type 1 fimbrial protein</fullName>
    </submittedName>
</protein>
<dbReference type="PANTHER" id="PTHR33420">
    <property type="entry name" value="FIMBRIAL SUBUNIT ELFA-RELATED"/>
    <property type="match status" value="1"/>
</dbReference>